<name>A0A9N9GZL0_9GLOM</name>
<keyword evidence="2" id="KW-1185">Reference proteome</keyword>
<gene>
    <name evidence="1" type="ORF">CPELLU_LOCUS9087</name>
</gene>
<reference evidence="1" key="1">
    <citation type="submission" date="2021-06" db="EMBL/GenBank/DDBJ databases">
        <authorList>
            <person name="Kallberg Y."/>
            <person name="Tangrot J."/>
            <person name="Rosling A."/>
        </authorList>
    </citation>
    <scope>NUCLEOTIDE SEQUENCE</scope>
    <source>
        <strain evidence="1">FL966</strain>
    </source>
</reference>
<sequence>MALGSEIVERDLWIALDDLRKLGKLEKYGIAGKMFTILVEEKENKIKEWV</sequence>
<accession>A0A9N9GZL0</accession>
<dbReference type="OrthoDB" id="4323675at2759"/>
<comment type="caution">
    <text evidence="1">The sequence shown here is derived from an EMBL/GenBank/DDBJ whole genome shotgun (WGS) entry which is preliminary data.</text>
</comment>
<evidence type="ECO:0000313" key="1">
    <source>
        <dbReference type="EMBL" id="CAG8645867.1"/>
    </source>
</evidence>
<dbReference type="Proteomes" id="UP000789759">
    <property type="component" value="Unassembled WGS sequence"/>
</dbReference>
<dbReference type="AlphaFoldDB" id="A0A9N9GZL0"/>
<protein>
    <submittedName>
        <fullName evidence="1">19761_t:CDS:1</fullName>
    </submittedName>
</protein>
<proteinExistence type="predicted"/>
<evidence type="ECO:0000313" key="2">
    <source>
        <dbReference type="Proteomes" id="UP000789759"/>
    </source>
</evidence>
<dbReference type="EMBL" id="CAJVQA010006759">
    <property type="protein sequence ID" value="CAG8645867.1"/>
    <property type="molecule type" value="Genomic_DNA"/>
</dbReference>
<organism evidence="1 2">
    <name type="scientific">Cetraspora pellucida</name>
    <dbReference type="NCBI Taxonomy" id="1433469"/>
    <lineage>
        <taxon>Eukaryota</taxon>
        <taxon>Fungi</taxon>
        <taxon>Fungi incertae sedis</taxon>
        <taxon>Mucoromycota</taxon>
        <taxon>Glomeromycotina</taxon>
        <taxon>Glomeromycetes</taxon>
        <taxon>Diversisporales</taxon>
        <taxon>Gigasporaceae</taxon>
        <taxon>Cetraspora</taxon>
    </lineage>
</organism>